<keyword evidence="5 7" id="KW-0067">ATP-binding</keyword>
<comment type="caution">
    <text evidence="7">Lacks conserved residue(s) required for the propagation of feature annotation.</text>
</comment>
<dbReference type="Pfam" id="PF01202">
    <property type="entry name" value="SKI"/>
    <property type="match status" value="1"/>
</dbReference>
<keyword evidence="6 7" id="KW-0057">Aromatic amino acid biosynthesis</keyword>
<dbReference type="GO" id="GO:0000287">
    <property type="term" value="F:magnesium ion binding"/>
    <property type="evidence" value="ECO:0007669"/>
    <property type="project" value="UniProtKB-UniRule"/>
</dbReference>
<dbReference type="GO" id="GO:0009423">
    <property type="term" value="P:chorismate biosynthetic process"/>
    <property type="evidence" value="ECO:0007669"/>
    <property type="project" value="UniProtKB-UniRule"/>
</dbReference>
<dbReference type="RefSeq" id="WP_106568625.1">
    <property type="nucleotide sequence ID" value="NZ_PYGF01000013.1"/>
</dbReference>
<proteinExistence type="inferred from homology"/>
<gene>
    <name evidence="7" type="primary">aroK</name>
    <name evidence="8" type="ORF">CLV48_11337</name>
</gene>
<dbReference type="InterPro" id="IPR000623">
    <property type="entry name" value="Shikimate_kinase/TSH1"/>
</dbReference>
<comment type="function">
    <text evidence="7">Catalyzes the specific phosphorylation of the 3-hydroxyl group of shikimic acid using ATP as a cosubstrate.</text>
</comment>
<dbReference type="GO" id="GO:0005524">
    <property type="term" value="F:ATP binding"/>
    <property type="evidence" value="ECO:0007669"/>
    <property type="project" value="UniProtKB-UniRule"/>
</dbReference>
<name>A0A2P8DW39_9BACT</name>
<dbReference type="UniPathway" id="UPA00053">
    <property type="reaction ID" value="UER00088"/>
</dbReference>
<evidence type="ECO:0000256" key="6">
    <source>
        <dbReference type="ARBA" id="ARBA00023141"/>
    </source>
</evidence>
<comment type="subunit">
    <text evidence="7">Monomer.</text>
</comment>
<comment type="cofactor">
    <cofactor evidence="7">
        <name>Mg(2+)</name>
        <dbReference type="ChEBI" id="CHEBI:18420"/>
    </cofactor>
    <text evidence="7">Binds 1 Mg(2+) ion per subunit.</text>
</comment>
<dbReference type="GO" id="GO:0005829">
    <property type="term" value="C:cytosol"/>
    <property type="evidence" value="ECO:0007669"/>
    <property type="project" value="TreeGrafter"/>
</dbReference>
<dbReference type="GO" id="GO:0008652">
    <property type="term" value="P:amino acid biosynthetic process"/>
    <property type="evidence" value="ECO:0007669"/>
    <property type="project" value="UniProtKB-KW"/>
</dbReference>
<keyword evidence="7" id="KW-0963">Cytoplasm</keyword>
<accession>A0A2P8DW39</accession>
<dbReference type="AlphaFoldDB" id="A0A2P8DW39"/>
<protein>
    <recommendedName>
        <fullName evidence="7">Shikimate kinase</fullName>
        <shortName evidence="7">SK</shortName>
        <ecNumber evidence="7">2.7.1.71</ecNumber>
    </recommendedName>
</protein>
<feature type="binding site" evidence="7">
    <location>
        <position position="123"/>
    </location>
    <ligand>
        <name>ATP</name>
        <dbReference type="ChEBI" id="CHEBI:30616"/>
    </ligand>
</feature>
<evidence type="ECO:0000256" key="1">
    <source>
        <dbReference type="ARBA" id="ARBA00022605"/>
    </source>
</evidence>
<keyword evidence="7" id="KW-0479">Metal-binding</keyword>
<dbReference type="GO" id="GO:0009073">
    <property type="term" value="P:aromatic amino acid family biosynthetic process"/>
    <property type="evidence" value="ECO:0007669"/>
    <property type="project" value="UniProtKB-KW"/>
</dbReference>
<evidence type="ECO:0000256" key="3">
    <source>
        <dbReference type="ARBA" id="ARBA00022741"/>
    </source>
</evidence>
<evidence type="ECO:0000256" key="4">
    <source>
        <dbReference type="ARBA" id="ARBA00022777"/>
    </source>
</evidence>
<dbReference type="OrthoDB" id="9800332at2"/>
<feature type="binding site" evidence="7">
    <location>
        <position position="36"/>
    </location>
    <ligand>
        <name>substrate</name>
    </ligand>
</feature>
<feature type="binding site" evidence="7">
    <location>
        <position position="60"/>
    </location>
    <ligand>
        <name>substrate</name>
    </ligand>
</feature>
<dbReference type="Proteomes" id="UP000240708">
    <property type="component" value="Unassembled WGS sequence"/>
</dbReference>
<evidence type="ECO:0000256" key="2">
    <source>
        <dbReference type="ARBA" id="ARBA00022679"/>
    </source>
</evidence>
<dbReference type="HAMAP" id="MF_00109">
    <property type="entry name" value="Shikimate_kinase"/>
    <property type="match status" value="1"/>
</dbReference>
<dbReference type="CDD" id="cd00464">
    <property type="entry name" value="SK"/>
    <property type="match status" value="1"/>
</dbReference>
<evidence type="ECO:0000256" key="7">
    <source>
        <dbReference type="HAMAP-Rule" id="MF_00109"/>
    </source>
</evidence>
<comment type="similarity">
    <text evidence="7">Belongs to the shikimate kinase family.</text>
</comment>
<sequence length="176" mass="19681">MRTPLKIVLVGLPGSGKSSLGKLLAKQLNFVFIDLDHLIEQETGKKISEIFAEQGEGKFRELESIYLNKVLDGVEGFVLSTGGGTPCFNDNMDLINEKAVSVYLEVPLEEILKRLSNDQIGKRPLFSGLGQGEIILKLKNLLASREMYYLQSKIKLQGEDISPEMLISELMTFFRN</sequence>
<keyword evidence="9" id="KW-1185">Reference proteome</keyword>
<dbReference type="PANTHER" id="PTHR21087">
    <property type="entry name" value="SHIKIMATE KINASE"/>
    <property type="match status" value="1"/>
</dbReference>
<keyword evidence="3 7" id="KW-0547">Nucleotide-binding</keyword>
<dbReference type="EMBL" id="PYGF01000013">
    <property type="protein sequence ID" value="PSL01443.1"/>
    <property type="molecule type" value="Genomic_DNA"/>
</dbReference>
<dbReference type="InterPro" id="IPR031322">
    <property type="entry name" value="Shikimate/glucono_kinase"/>
</dbReference>
<dbReference type="EC" id="2.7.1.71" evidence="7"/>
<reference evidence="8 9" key="1">
    <citation type="submission" date="2018-03" db="EMBL/GenBank/DDBJ databases">
        <title>Genomic Encyclopedia of Archaeal and Bacterial Type Strains, Phase II (KMG-II): from individual species to whole genera.</title>
        <authorList>
            <person name="Goeker M."/>
        </authorList>
    </citation>
    <scope>NUCLEOTIDE SEQUENCE [LARGE SCALE GENOMIC DNA]</scope>
    <source>
        <strain evidence="8 9">DSM 28057</strain>
    </source>
</reference>
<dbReference type="Gene3D" id="3.40.50.300">
    <property type="entry name" value="P-loop containing nucleotide triphosphate hydrolases"/>
    <property type="match status" value="1"/>
</dbReference>
<feature type="binding site" evidence="7">
    <location>
        <position position="83"/>
    </location>
    <ligand>
        <name>substrate</name>
    </ligand>
</feature>
<keyword evidence="4 7" id="KW-0418">Kinase</keyword>
<comment type="catalytic activity">
    <reaction evidence="7">
        <text>shikimate + ATP = 3-phosphoshikimate + ADP + H(+)</text>
        <dbReference type="Rhea" id="RHEA:13121"/>
        <dbReference type="ChEBI" id="CHEBI:15378"/>
        <dbReference type="ChEBI" id="CHEBI:30616"/>
        <dbReference type="ChEBI" id="CHEBI:36208"/>
        <dbReference type="ChEBI" id="CHEBI:145989"/>
        <dbReference type="ChEBI" id="CHEBI:456216"/>
        <dbReference type="EC" id="2.7.1.71"/>
    </reaction>
</comment>
<dbReference type="SUPFAM" id="SSF52540">
    <property type="entry name" value="P-loop containing nucleoside triphosphate hydrolases"/>
    <property type="match status" value="1"/>
</dbReference>
<keyword evidence="7" id="KW-0460">Magnesium</keyword>
<dbReference type="GO" id="GO:0004765">
    <property type="term" value="F:shikimate kinase activity"/>
    <property type="evidence" value="ECO:0007669"/>
    <property type="project" value="UniProtKB-UniRule"/>
</dbReference>
<evidence type="ECO:0000313" key="9">
    <source>
        <dbReference type="Proteomes" id="UP000240708"/>
    </source>
</evidence>
<feature type="binding site" evidence="7">
    <location>
        <position position="18"/>
    </location>
    <ligand>
        <name>Mg(2+)</name>
        <dbReference type="ChEBI" id="CHEBI:18420"/>
    </ligand>
</feature>
<comment type="subcellular location">
    <subcellularLocation>
        <location evidence="7">Cytoplasm</location>
    </subcellularLocation>
</comment>
<dbReference type="PANTHER" id="PTHR21087:SF16">
    <property type="entry name" value="SHIKIMATE KINASE 1, CHLOROPLASTIC"/>
    <property type="match status" value="1"/>
</dbReference>
<comment type="caution">
    <text evidence="8">The sequence shown here is derived from an EMBL/GenBank/DDBJ whole genome shotgun (WGS) entry which is preliminary data.</text>
</comment>
<dbReference type="PRINTS" id="PR01100">
    <property type="entry name" value="SHIKIMTKNASE"/>
</dbReference>
<comment type="pathway">
    <text evidence="7">Metabolic intermediate biosynthesis; chorismate biosynthesis; chorismate from D-erythrose 4-phosphate and phosphoenolpyruvate: step 5/7.</text>
</comment>
<keyword evidence="1 7" id="KW-0028">Amino-acid biosynthesis</keyword>
<feature type="binding site" evidence="7">
    <location>
        <begin position="14"/>
        <end position="19"/>
    </location>
    <ligand>
        <name>ATP</name>
        <dbReference type="ChEBI" id="CHEBI:30616"/>
    </ligand>
</feature>
<evidence type="ECO:0000256" key="5">
    <source>
        <dbReference type="ARBA" id="ARBA00022840"/>
    </source>
</evidence>
<evidence type="ECO:0000313" key="8">
    <source>
        <dbReference type="EMBL" id="PSL01443.1"/>
    </source>
</evidence>
<organism evidence="8 9">
    <name type="scientific">Cecembia rubra</name>
    <dbReference type="NCBI Taxonomy" id="1485585"/>
    <lineage>
        <taxon>Bacteria</taxon>
        <taxon>Pseudomonadati</taxon>
        <taxon>Bacteroidota</taxon>
        <taxon>Cytophagia</taxon>
        <taxon>Cytophagales</taxon>
        <taxon>Cyclobacteriaceae</taxon>
        <taxon>Cecembia</taxon>
    </lineage>
</organism>
<keyword evidence="2 7" id="KW-0808">Transferase</keyword>
<dbReference type="InterPro" id="IPR027417">
    <property type="entry name" value="P-loop_NTPase"/>
</dbReference>
<feature type="binding site" evidence="7">
    <location>
        <position position="145"/>
    </location>
    <ligand>
        <name>substrate</name>
    </ligand>
</feature>